<keyword evidence="6" id="KW-0833">Ubl conjugation pathway</keyword>
<dbReference type="Gene3D" id="3.30.40.10">
    <property type="entry name" value="Zinc/RING finger domain, C3HC4 (zinc finger)"/>
    <property type="match status" value="1"/>
</dbReference>
<dbReference type="GO" id="GO:0008270">
    <property type="term" value="F:zinc ion binding"/>
    <property type="evidence" value="ECO:0007669"/>
    <property type="project" value="UniProtKB-KW"/>
</dbReference>
<protein>
    <recommendedName>
        <fullName evidence="12">RING-type domain-containing protein</fullName>
    </recommendedName>
</protein>
<evidence type="ECO:0000256" key="1">
    <source>
        <dbReference type="ARBA" id="ARBA00004370"/>
    </source>
</evidence>
<dbReference type="EMBL" id="CAMPGE010016906">
    <property type="protein sequence ID" value="CAI2375427.1"/>
    <property type="molecule type" value="Genomic_DNA"/>
</dbReference>
<evidence type="ECO:0000313" key="14">
    <source>
        <dbReference type="Proteomes" id="UP001295684"/>
    </source>
</evidence>
<keyword evidence="8" id="KW-1133">Transmembrane helix</keyword>
<dbReference type="InterPro" id="IPR024766">
    <property type="entry name" value="Znf_RING_H2"/>
</dbReference>
<dbReference type="PROSITE" id="PS50089">
    <property type="entry name" value="ZF_RING_2"/>
    <property type="match status" value="1"/>
</dbReference>
<reference evidence="13" key="1">
    <citation type="submission" date="2023-07" db="EMBL/GenBank/DDBJ databases">
        <authorList>
            <consortium name="AG Swart"/>
            <person name="Singh M."/>
            <person name="Singh A."/>
            <person name="Seah K."/>
            <person name="Emmerich C."/>
        </authorList>
    </citation>
    <scope>NUCLEOTIDE SEQUENCE</scope>
    <source>
        <strain evidence="13">DP1</strain>
    </source>
</reference>
<comment type="subcellular location">
    <subcellularLocation>
        <location evidence="1">Membrane</location>
    </subcellularLocation>
</comment>
<dbReference type="InterPro" id="IPR013083">
    <property type="entry name" value="Znf_RING/FYVE/PHD"/>
</dbReference>
<accession>A0AAD2D0B1</accession>
<dbReference type="InterPro" id="IPR001841">
    <property type="entry name" value="Znf_RING"/>
</dbReference>
<keyword evidence="4" id="KW-0479">Metal-binding</keyword>
<dbReference type="SMART" id="SM00184">
    <property type="entry name" value="RING"/>
    <property type="match status" value="1"/>
</dbReference>
<evidence type="ECO:0000256" key="10">
    <source>
        <dbReference type="PROSITE-ProRule" id="PRU00175"/>
    </source>
</evidence>
<evidence type="ECO:0000256" key="9">
    <source>
        <dbReference type="ARBA" id="ARBA00023136"/>
    </source>
</evidence>
<dbReference type="PROSITE" id="PS51257">
    <property type="entry name" value="PROKAR_LIPOPROTEIN"/>
    <property type="match status" value="1"/>
</dbReference>
<evidence type="ECO:0000256" key="7">
    <source>
        <dbReference type="ARBA" id="ARBA00022833"/>
    </source>
</evidence>
<dbReference type="GO" id="GO:0016020">
    <property type="term" value="C:membrane"/>
    <property type="evidence" value="ECO:0007669"/>
    <property type="project" value="UniProtKB-SubCell"/>
</dbReference>
<feature type="region of interest" description="Disordered" evidence="11">
    <location>
        <begin position="225"/>
        <end position="271"/>
    </location>
</feature>
<evidence type="ECO:0000256" key="2">
    <source>
        <dbReference type="ARBA" id="ARBA00004906"/>
    </source>
</evidence>
<evidence type="ECO:0000256" key="8">
    <source>
        <dbReference type="ARBA" id="ARBA00022989"/>
    </source>
</evidence>
<dbReference type="Pfam" id="PF12678">
    <property type="entry name" value="zf-rbx1"/>
    <property type="match status" value="1"/>
</dbReference>
<keyword evidence="9" id="KW-0472">Membrane</keyword>
<dbReference type="PANTHER" id="PTHR46539">
    <property type="entry name" value="E3 UBIQUITIN-PROTEIN LIGASE ATL42"/>
    <property type="match status" value="1"/>
</dbReference>
<evidence type="ECO:0000256" key="5">
    <source>
        <dbReference type="ARBA" id="ARBA00022771"/>
    </source>
</evidence>
<feature type="compositionally biased region" description="Low complexity" evidence="11">
    <location>
        <begin position="240"/>
        <end position="250"/>
    </location>
</feature>
<dbReference type="AlphaFoldDB" id="A0AAD2D0B1"/>
<name>A0AAD2D0B1_EUPCR</name>
<comment type="caution">
    <text evidence="13">The sequence shown here is derived from an EMBL/GenBank/DDBJ whole genome shotgun (WGS) entry which is preliminary data.</text>
</comment>
<evidence type="ECO:0000256" key="4">
    <source>
        <dbReference type="ARBA" id="ARBA00022723"/>
    </source>
</evidence>
<evidence type="ECO:0000256" key="11">
    <source>
        <dbReference type="SAM" id="MobiDB-lite"/>
    </source>
</evidence>
<evidence type="ECO:0000313" key="13">
    <source>
        <dbReference type="EMBL" id="CAI2375427.1"/>
    </source>
</evidence>
<dbReference type="SUPFAM" id="SSF57850">
    <property type="entry name" value="RING/U-box"/>
    <property type="match status" value="1"/>
</dbReference>
<sequence>MSKGGFPTFQNAILGLHKSLINFLTFYSCCGKSKVKKSIRRKNKDDTIQSVSLLNETFDYKKKERVNCTVCLEDVDYYQHKFIQRQCDKATGHVKEELKGELNDKEMIAVIYQKNKKATTQDEKNRKLCPQNKFKKNEKLRLYGIKQKELEEKNEEVLDCMEADGIAILTECKHVFHNICINSWLKQNNTCPICREQIYPRDADGGLGQALIGILILNALLRDSESNGPSSRRSRHSRRSQSSSDTSRSSLPFPLPISPDSIRSIHLPSGP</sequence>
<organism evidence="13 14">
    <name type="scientific">Euplotes crassus</name>
    <dbReference type="NCBI Taxonomy" id="5936"/>
    <lineage>
        <taxon>Eukaryota</taxon>
        <taxon>Sar</taxon>
        <taxon>Alveolata</taxon>
        <taxon>Ciliophora</taxon>
        <taxon>Intramacronucleata</taxon>
        <taxon>Spirotrichea</taxon>
        <taxon>Hypotrichia</taxon>
        <taxon>Euplotida</taxon>
        <taxon>Euplotidae</taxon>
        <taxon>Moneuplotes</taxon>
    </lineage>
</organism>
<gene>
    <name evidence="13" type="ORF">ECRASSUSDP1_LOCUS16789</name>
</gene>
<evidence type="ECO:0000256" key="6">
    <source>
        <dbReference type="ARBA" id="ARBA00022786"/>
    </source>
</evidence>
<evidence type="ECO:0000259" key="12">
    <source>
        <dbReference type="PROSITE" id="PS50089"/>
    </source>
</evidence>
<keyword evidence="3" id="KW-0812">Transmembrane</keyword>
<feature type="domain" description="RING-type" evidence="12">
    <location>
        <begin position="160"/>
        <end position="195"/>
    </location>
</feature>
<evidence type="ECO:0000256" key="3">
    <source>
        <dbReference type="ARBA" id="ARBA00022692"/>
    </source>
</evidence>
<keyword evidence="7" id="KW-0862">Zinc</keyword>
<keyword evidence="14" id="KW-1185">Reference proteome</keyword>
<comment type="pathway">
    <text evidence="2">Protein modification; protein ubiquitination.</text>
</comment>
<dbReference type="PANTHER" id="PTHR46539:SF1">
    <property type="entry name" value="E3 UBIQUITIN-PROTEIN LIGASE ATL42"/>
    <property type="match status" value="1"/>
</dbReference>
<dbReference type="Proteomes" id="UP001295684">
    <property type="component" value="Unassembled WGS sequence"/>
</dbReference>
<proteinExistence type="predicted"/>
<keyword evidence="5 10" id="KW-0863">Zinc-finger</keyword>